<dbReference type="InterPro" id="IPR003661">
    <property type="entry name" value="HisK_dim/P_dom"/>
</dbReference>
<keyword evidence="3" id="KW-0597">Phosphoprotein</keyword>
<dbReference type="EMBL" id="LGLN01000013">
    <property type="protein sequence ID" value="KPC35545.1"/>
    <property type="molecule type" value="Genomic_DNA"/>
</dbReference>
<evidence type="ECO:0000256" key="4">
    <source>
        <dbReference type="ARBA" id="ARBA00022679"/>
    </source>
</evidence>
<dbReference type="InterPro" id="IPR036890">
    <property type="entry name" value="HATPase_C_sf"/>
</dbReference>
<evidence type="ECO:0000313" key="11">
    <source>
        <dbReference type="Proteomes" id="UP000037891"/>
    </source>
</evidence>
<dbReference type="Pfam" id="PF00512">
    <property type="entry name" value="HisKA"/>
    <property type="match status" value="1"/>
</dbReference>
<evidence type="ECO:0000259" key="9">
    <source>
        <dbReference type="PROSITE" id="PS50109"/>
    </source>
</evidence>
<dbReference type="GO" id="GO:0005524">
    <property type="term" value="F:ATP binding"/>
    <property type="evidence" value="ECO:0007669"/>
    <property type="project" value="UniProtKB-KW"/>
</dbReference>
<dbReference type="GO" id="GO:0007234">
    <property type="term" value="P:osmosensory signaling via phosphorelay pathway"/>
    <property type="evidence" value="ECO:0007669"/>
    <property type="project" value="TreeGrafter"/>
</dbReference>
<evidence type="ECO:0000256" key="8">
    <source>
        <dbReference type="ARBA" id="ARBA00023012"/>
    </source>
</evidence>
<evidence type="ECO:0000256" key="5">
    <source>
        <dbReference type="ARBA" id="ARBA00022741"/>
    </source>
</evidence>
<evidence type="ECO:0000256" key="2">
    <source>
        <dbReference type="ARBA" id="ARBA00012438"/>
    </source>
</evidence>
<dbReference type="Gene3D" id="3.30.565.10">
    <property type="entry name" value="Histidine kinase-like ATPase, C-terminal domain"/>
    <property type="match status" value="1"/>
</dbReference>
<dbReference type="PATRIC" id="fig|81035.3.peg.4213"/>
<keyword evidence="8" id="KW-0902">Two-component regulatory system</keyword>
<keyword evidence="4" id="KW-0808">Transferase</keyword>
<dbReference type="InterPro" id="IPR005467">
    <property type="entry name" value="His_kinase_dom"/>
</dbReference>
<dbReference type="SMART" id="SM00388">
    <property type="entry name" value="HisKA"/>
    <property type="match status" value="1"/>
</dbReference>
<dbReference type="PRINTS" id="PR00344">
    <property type="entry name" value="BCTRLSENSOR"/>
</dbReference>
<proteinExistence type="predicted"/>
<keyword evidence="7" id="KW-0067">ATP-binding</keyword>
<dbReference type="SUPFAM" id="SSF55874">
    <property type="entry name" value="ATPase domain of HSP90 chaperone/DNA topoisomerase II/histidine kinase"/>
    <property type="match status" value="1"/>
</dbReference>
<dbReference type="EC" id="2.7.13.3" evidence="2"/>
<dbReference type="CDD" id="cd00082">
    <property type="entry name" value="HisKA"/>
    <property type="match status" value="1"/>
</dbReference>
<name>A0A0N0XEG9_PSESX</name>
<evidence type="ECO:0000256" key="3">
    <source>
        <dbReference type="ARBA" id="ARBA00022553"/>
    </source>
</evidence>
<accession>A0A0N0XEG9</accession>
<keyword evidence="6 10" id="KW-0418">Kinase</keyword>
<dbReference type="PANTHER" id="PTHR42878">
    <property type="entry name" value="TWO-COMPONENT HISTIDINE KINASE"/>
    <property type="match status" value="1"/>
</dbReference>
<keyword evidence="5" id="KW-0547">Nucleotide-binding</keyword>
<dbReference type="AlphaFoldDB" id="A0A0N0XEG9"/>
<comment type="caution">
    <text evidence="10">The sequence shown here is derived from an EMBL/GenBank/DDBJ whole genome shotgun (WGS) entry which is preliminary data.</text>
</comment>
<reference evidence="10 11" key="1">
    <citation type="submission" date="2015-07" db="EMBL/GenBank/DDBJ databases">
        <authorList>
            <person name="Noorani M."/>
        </authorList>
    </citation>
    <scope>NUCLEOTIDE SEQUENCE [LARGE SCALE GENOMIC DNA]</scope>
    <source>
        <strain evidence="10 11">0788_9</strain>
    </source>
</reference>
<evidence type="ECO:0000256" key="6">
    <source>
        <dbReference type="ARBA" id="ARBA00022777"/>
    </source>
</evidence>
<dbReference type="Gene3D" id="1.10.287.130">
    <property type="match status" value="1"/>
</dbReference>
<organism evidence="10 11">
    <name type="scientific">Pseudomonas syringae pv. cilantro</name>
    <dbReference type="NCBI Taxonomy" id="81035"/>
    <lineage>
        <taxon>Bacteria</taxon>
        <taxon>Pseudomonadati</taxon>
        <taxon>Pseudomonadota</taxon>
        <taxon>Gammaproteobacteria</taxon>
        <taxon>Pseudomonadales</taxon>
        <taxon>Pseudomonadaceae</taxon>
        <taxon>Pseudomonas</taxon>
        <taxon>Pseudomonas syringae</taxon>
    </lineage>
</organism>
<reference evidence="10 11" key="2">
    <citation type="submission" date="2015-10" db="EMBL/GenBank/DDBJ databases">
        <title>Comparative genomics and high-throughput reverse genetic screens identify a new phytobacterial MAMP and an Arabidopsis receptor required for immune elicitation.</title>
        <authorList>
            <person name="Mott G.A."/>
            <person name="Thakur S."/>
            <person name="Wang P.W."/>
            <person name="Desveaux D."/>
            <person name="Guttman D.S."/>
        </authorList>
    </citation>
    <scope>NUCLEOTIDE SEQUENCE [LARGE SCALE GENOMIC DNA]</scope>
    <source>
        <strain evidence="10 11">0788_9</strain>
    </source>
</reference>
<evidence type="ECO:0000256" key="7">
    <source>
        <dbReference type="ARBA" id="ARBA00022840"/>
    </source>
</evidence>
<dbReference type="InterPro" id="IPR036097">
    <property type="entry name" value="HisK_dim/P_sf"/>
</dbReference>
<protein>
    <recommendedName>
        <fullName evidence="2">histidine kinase</fullName>
        <ecNumber evidence="2">2.7.13.3</ecNumber>
    </recommendedName>
</protein>
<evidence type="ECO:0000313" key="10">
    <source>
        <dbReference type="EMBL" id="KPC35545.1"/>
    </source>
</evidence>
<dbReference type="PANTHER" id="PTHR42878:SF7">
    <property type="entry name" value="SENSOR HISTIDINE KINASE GLRK"/>
    <property type="match status" value="1"/>
</dbReference>
<dbReference type="SUPFAM" id="SSF47384">
    <property type="entry name" value="Homodimeric domain of signal transducing histidine kinase"/>
    <property type="match status" value="1"/>
</dbReference>
<dbReference type="CDD" id="cd00075">
    <property type="entry name" value="HATPase"/>
    <property type="match status" value="1"/>
</dbReference>
<dbReference type="GO" id="GO:0030295">
    <property type="term" value="F:protein kinase activator activity"/>
    <property type="evidence" value="ECO:0007669"/>
    <property type="project" value="TreeGrafter"/>
</dbReference>
<sequence>MRLSEFIVVHVDRIVDEWEDFARTLKPAAETMTKVELRDHAKSILLAAARDMRTAQSKSEEIAKARGEDLHKTPSLDEAACSHGELRHEVGFDLVQMTSEFRHLRASVIRLWVESLTAPQLADFQEVIRFNEAIDEALAESTAAYAERVGRSRDIFLAILGHDLRAPLQAVSMSTELLARKITLDEKTQSYVSRIQNSTRHMGTMVSDLLEFVRSRLGAGLPVERMYMDLASACREAIEEACAGHPDSTPVLNIEGNTKGHWDTGRISQMLQNLIGNALQHGAASHEITVSVTGAENAVVLVVHNEGKPIAEDAIGTIFDPLVRSTEENSETRGTSTSLGLGLFIVKEVVNAHGGSITVTSTIGDGTTFTVVLPKN</sequence>
<dbReference type="Pfam" id="PF02518">
    <property type="entry name" value="HATPase_c"/>
    <property type="match status" value="1"/>
</dbReference>
<dbReference type="Proteomes" id="UP000037891">
    <property type="component" value="Unassembled WGS sequence"/>
</dbReference>
<dbReference type="GO" id="GO:0000156">
    <property type="term" value="F:phosphorelay response regulator activity"/>
    <property type="evidence" value="ECO:0007669"/>
    <property type="project" value="TreeGrafter"/>
</dbReference>
<dbReference type="InterPro" id="IPR050351">
    <property type="entry name" value="BphY/WalK/GraS-like"/>
</dbReference>
<dbReference type="InterPro" id="IPR004358">
    <property type="entry name" value="Sig_transdc_His_kin-like_C"/>
</dbReference>
<gene>
    <name evidence="10" type="ORF">ABJ99_3955</name>
</gene>
<comment type="catalytic activity">
    <reaction evidence="1">
        <text>ATP + protein L-histidine = ADP + protein N-phospho-L-histidine.</text>
        <dbReference type="EC" id="2.7.13.3"/>
    </reaction>
</comment>
<dbReference type="InterPro" id="IPR003594">
    <property type="entry name" value="HATPase_dom"/>
</dbReference>
<feature type="domain" description="Histidine kinase" evidence="9">
    <location>
        <begin position="159"/>
        <end position="376"/>
    </location>
</feature>
<dbReference type="GO" id="GO:0000155">
    <property type="term" value="F:phosphorelay sensor kinase activity"/>
    <property type="evidence" value="ECO:0007669"/>
    <property type="project" value="InterPro"/>
</dbReference>
<dbReference type="PROSITE" id="PS50109">
    <property type="entry name" value="HIS_KIN"/>
    <property type="match status" value="1"/>
</dbReference>
<evidence type="ECO:0000256" key="1">
    <source>
        <dbReference type="ARBA" id="ARBA00000085"/>
    </source>
</evidence>
<dbReference type="SMART" id="SM00387">
    <property type="entry name" value="HATPase_c"/>
    <property type="match status" value="1"/>
</dbReference>
<dbReference type="RefSeq" id="WP_054084442.1">
    <property type="nucleotide sequence ID" value="NZ_LGLN01000013.1"/>
</dbReference>